<dbReference type="Gene3D" id="2.40.50.140">
    <property type="entry name" value="Nucleic acid-binding proteins"/>
    <property type="match status" value="1"/>
</dbReference>
<reference evidence="5 6" key="2">
    <citation type="submission" date="2016-08" db="EMBL/GenBank/DDBJ databases">
        <title>Orenia metallireducens sp. nov. strain Z6, a Novel Metal-reducing Firmicute from the Deep Subsurface.</title>
        <authorList>
            <person name="Maxim B.I."/>
            <person name="Kenneth K."/>
            <person name="Flynn T.M."/>
            <person name="Oloughlin E.J."/>
            <person name="Locke R.A."/>
            <person name="Weber J.R."/>
            <person name="Egan S.M."/>
            <person name="Mackie R.I."/>
            <person name="Cann I.K."/>
        </authorList>
    </citation>
    <scope>NUCLEOTIDE SEQUENCE [LARGE SCALE GENOMIC DNA]</scope>
    <source>
        <strain evidence="5 6">Z6</strain>
    </source>
</reference>
<keyword evidence="1" id="KW-0813">Transport</keyword>
<dbReference type="NCBIfam" id="NF008653">
    <property type="entry name" value="PRK11650.1"/>
    <property type="match status" value="1"/>
</dbReference>
<evidence type="ECO:0000259" key="4">
    <source>
        <dbReference type="PROSITE" id="PS50893"/>
    </source>
</evidence>
<comment type="caution">
    <text evidence="5">The sequence shown here is derived from an EMBL/GenBank/DDBJ whole genome shotgun (WGS) entry which is preliminary data.</text>
</comment>
<protein>
    <submittedName>
        <fullName evidence="5">Glycerol-3-phosphate ABC transporter ATP-binding protein</fullName>
    </submittedName>
</protein>
<dbReference type="InterPro" id="IPR005116">
    <property type="entry name" value="Transp-assoc_OB_typ1"/>
</dbReference>
<dbReference type="InterPro" id="IPR027417">
    <property type="entry name" value="P-loop_NTPase"/>
</dbReference>
<evidence type="ECO:0000313" key="6">
    <source>
        <dbReference type="Proteomes" id="UP000093514"/>
    </source>
</evidence>
<dbReference type="Pfam" id="PF00005">
    <property type="entry name" value="ABC_tran"/>
    <property type="match status" value="1"/>
</dbReference>
<dbReference type="EMBL" id="LWDV01000010">
    <property type="protein sequence ID" value="OCL25737.1"/>
    <property type="molecule type" value="Genomic_DNA"/>
</dbReference>
<dbReference type="Gene3D" id="3.40.50.300">
    <property type="entry name" value="P-loop containing nucleotide triphosphate hydrolases"/>
    <property type="match status" value="1"/>
</dbReference>
<keyword evidence="6" id="KW-1185">Reference proteome</keyword>
<dbReference type="AlphaFoldDB" id="A0A1C0A6H9"/>
<dbReference type="GO" id="GO:0055052">
    <property type="term" value="C:ATP-binding cassette (ABC) transporter complex, substrate-binding subunit-containing"/>
    <property type="evidence" value="ECO:0007669"/>
    <property type="project" value="TreeGrafter"/>
</dbReference>
<dbReference type="OrthoDB" id="9802264at2"/>
<reference evidence="6" key="1">
    <citation type="submission" date="2016-07" db="EMBL/GenBank/DDBJ databases">
        <authorList>
            <person name="Florea S."/>
            <person name="Webb J.S."/>
            <person name="Jaromczyk J."/>
            <person name="Schardl C.L."/>
        </authorList>
    </citation>
    <scope>NUCLEOTIDE SEQUENCE [LARGE SCALE GENOMIC DNA]</scope>
    <source>
        <strain evidence="6">Z6</strain>
    </source>
</reference>
<dbReference type="GO" id="GO:0016887">
    <property type="term" value="F:ATP hydrolysis activity"/>
    <property type="evidence" value="ECO:0007669"/>
    <property type="project" value="InterPro"/>
</dbReference>
<keyword evidence="2" id="KW-0547">Nucleotide-binding</keyword>
<dbReference type="InterPro" id="IPR003593">
    <property type="entry name" value="AAA+_ATPase"/>
</dbReference>
<name>A0A1C0A6H9_9FIRM</name>
<dbReference type="PROSITE" id="PS00211">
    <property type="entry name" value="ABC_TRANSPORTER_1"/>
    <property type="match status" value="1"/>
</dbReference>
<dbReference type="RefSeq" id="WP_068719647.1">
    <property type="nucleotide sequence ID" value="NZ_LWDV01000010.1"/>
</dbReference>
<keyword evidence="3 5" id="KW-0067">ATP-binding</keyword>
<dbReference type="SUPFAM" id="SSF50331">
    <property type="entry name" value="MOP-like"/>
    <property type="match status" value="1"/>
</dbReference>
<dbReference type="InterPro" id="IPR040582">
    <property type="entry name" value="OB_MalK-like"/>
</dbReference>
<dbReference type="InterPro" id="IPR003439">
    <property type="entry name" value="ABC_transporter-like_ATP-bd"/>
</dbReference>
<dbReference type="Pfam" id="PF03459">
    <property type="entry name" value="TOBE"/>
    <property type="match status" value="1"/>
</dbReference>
<dbReference type="PANTHER" id="PTHR43875:SF1">
    <property type="entry name" value="OSMOPROTECTIVE COMPOUNDS UPTAKE ATP-BINDING PROTEIN GGTA"/>
    <property type="match status" value="1"/>
</dbReference>
<dbReference type="PANTHER" id="PTHR43875">
    <property type="entry name" value="MALTODEXTRIN IMPORT ATP-BINDING PROTEIN MSMX"/>
    <property type="match status" value="1"/>
</dbReference>
<gene>
    <name evidence="5" type="ORF">U472_15550</name>
</gene>
<organism evidence="5 6">
    <name type="scientific">Orenia metallireducens</name>
    <dbReference type="NCBI Taxonomy" id="1413210"/>
    <lineage>
        <taxon>Bacteria</taxon>
        <taxon>Bacillati</taxon>
        <taxon>Bacillota</taxon>
        <taxon>Clostridia</taxon>
        <taxon>Halanaerobiales</taxon>
        <taxon>Halobacteroidaceae</taxon>
        <taxon>Orenia</taxon>
    </lineage>
</organism>
<dbReference type="GO" id="GO:0140359">
    <property type="term" value="F:ABC-type transporter activity"/>
    <property type="evidence" value="ECO:0007669"/>
    <property type="project" value="InterPro"/>
</dbReference>
<dbReference type="Proteomes" id="UP000093514">
    <property type="component" value="Unassembled WGS sequence"/>
</dbReference>
<dbReference type="InterPro" id="IPR015855">
    <property type="entry name" value="ABC_transpr_MalK-like"/>
</dbReference>
<dbReference type="InterPro" id="IPR012340">
    <property type="entry name" value="NA-bd_OB-fold"/>
</dbReference>
<dbReference type="InterPro" id="IPR008995">
    <property type="entry name" value="Mo/tungstate-bd_C_term_dom"/>
</dbReference>
<dbReference type="CDD" id="cd03301">
    <property type="entry name" value="ABC_MalK_N"/>
    <property type="match status" value="1"/>
</dbReference>
<dbReference type="SMART" id="SM00382">
    <property type="entry name" value="AAA"/>
    <property type="match status" value="1"/>
</dbReference>
<dbReference type="GO" id="GO:0005524">
    <property type="term" value="F:ATP binding"/>
    <property type="evidence" value="ECO:0007669"/>
    <property type="project" value="UniProtKB-KW"/>
</dbReference>
<evidence type="ECO:0000256" key="2">
    <source>
        <dbReference type="ARBA" id="ARBA00022741"/>
    </source>
</evidence>
<sequence length="370" mass="41285">MAKVTLKNIDKIYPNGFQAVYDANIEIQDKEFMVFVGPSGCAKSTTLRMIAGLEEISGGELYIGDTLVNDVAPKDRDIAMVFQNYALYPHMNVYDNMAFGLKLRKFDSEEIDRRVKEAAKVLGIESLLDRKPKELSGGQRQRVAMGRAIVREPKVFLMDEPLSNLDAKLRVQMRAELSKLHERLQTTTIYVTHDQVEAMTLADRIVVMKDGVIQQIDDPITLYNQPNNMFVAGFIGSPAMNFLDAKIEAKGDELVLTGKGFELTIPDNMSQAMKELQTYVGKEVVFGIRPEDIMDPAITEANENVDTVEATVEVIEPMGSETHLHLSIGDRTIVAIVDPQSEAKVGDVIKIGFDLQKMHIFDAETEEAII</sequence>
<evidence type="ECO:0000313" key="5">
    <source>
        <dbReference type="EMBL" id="OCL25737.1"/>
    </source>
</evidence>
<dbReference type="GO" id="GO:0008643">
    <property type="term" value="P:carbohydrate transport"/>
    <property type="evidence" value="ECO:0007669"/>
    <property type="project" value="InterPro"/>
</dbReference>
<dbReference type="Gene3D" id="2.40.50.100">
    <property type="match status" value="1"/>
</dbReference>
<dbReference type="FunFam" id="3.40.50.300:FF:000042">
    <property type="entry name" value="Maltose/maltodextrin ABC transporter, ATP-binding protein"/>
    <property type="match status" value="1"/>
</dbReference>
<proteinExistence type="predicted"/>
<evidence type="ECO:0000256" key="1">
    <source>
        <dbReference type="ARBA" id="ARBA00022448"/>
    </source>
</evidence>
<dbReference type="SUPFAM" id="SSF52540">
    <property type="entry name" value="P-loop containing nucleoside triphosphate hydrolases"/>
    <property type="match status" value="1"/>
</dbReference>
<dbReference type="PROSITE" id="PS50893">
    <property type="entry name" value="ABC_TRANSPORTER_2"/>
    <property type="match status" value="1"/>
</dbReference>
<evidence type="ECO:0000256" key="3">
    <source>
        <dbReference type="ARBA" id="ARBA00022840"/>
    </source>
</evidence>
<feature type="domain" description="ABC transporter" evidence="4">
    <location>
        <begin position="4"/>
        <end position="235"/>
    </location>
</feature>
<accession>A0A1C0A6H9</accession>
<dbReference type="InterPro" id="IPR017871">
    <property type="entry name" value="ABC_transporter-like_CS"/>
</dbReference>
<dbReference type="Pfam" id="PF17912">
    <property type="entry name" value="OB_MalK"/>
    <property type="match status" value="1"/>
</dbReference>
<dbReference type="InterPro" id="IPR047641">
    <property type="entry name" value="ABC_transpr_MalK/UgpC-like"/>
</dbReference>